<accession>A0AB34KZ26</accession>
<dbReference type="PANTHER" id="PTHR35802">
    <property type="entry name" value="PROTEASE SYNTHASE AND SPORULATION PROTEIN PAI 2"/>
    <property type="match status" value="1"/>
</dbReference>
<gene>
    <name evidence="1" type="ORF">WHR41_03057</name>
</gene>
<dbReference type="AlphaFoldDB" id="A0AB34KZ26"/>
<dbReference type="Proteomes" id="UP000803884">
    <property type="component" value="Unassembled WGS sequence"/>
</dbReference>
<evidence type="ECO:0000313" key="1">
    <source>
        <dbReference type="EMBL" id="KAL1588550.1"/>
    </source>
</evidence>
<evidence type="ECO:0008006" key="3">
    <source>
        <dbReference type="Google" id="ProtNLM"/>
    </source>
</evidence>
<dbReference type="Pfam" id="PF04299">
    <property type="entry name" value="FMN_bind_2"/>
    <property type="match status" value="1"/>
</dbReference>
<proteinExistence type="predicted"/>
<dbReference type="GeneID" id="96004501"/>
<dbReference type="PANTHER" id="PTHR35802:SF1">
    <property type="entry name" value="PROTEASE SYNTHASE AND SPORULATION PROTEIN PAI 2"/>
    <property type="match status" value="1"/>
</dbReference>
<dbReference type="Gene3D" id="2.30.110.10">
    <property type="entry name" value="Electron Transport, Fmn-binding Protein, Chain A"/>
    <property type="match status" value="1"/>
</dbReference>
<dbReference type="PIRSF" id="PIRSF010372">
    <property type="entry name" value="PaiB"/>
    <property type="match status" value="1"/>
</dbReference>
<sequence length="257" mass="28054">MYLRAVHAEHSIPLLRHFIQENPLGILTTAIPSQAHHLIQSSHIPFVLDVSDPNSEDELPILRGHIARQNPQAKAIIEHATANPSPFPTPTSTSHKLQQEIALLFNGPAHHYISPKFYAATKPATGKVVPTWNYAAAQAYGEATVYFDSQSPETSAFLSRQIDDLSAMAETQIMGYEEPWRVADAPERYVELLRKNIIGIEVRVTSLGGKFKVSQEMGEGDRRGVAEGLEALGSAEGGYVAGLVRERGGLGEVEGPK</sequence>
<dbReference type="RefSeq" id="XP_069231655.1">
    <property type="nucleotide sequence ID" value="XM_069371663.1"/>
</dbReference>
<organism evidence="1 2">
    <name type="scientific">Cladosporium halotolerans</name>
    <dbReference type="NCBI Taxonomy" id="1052096"/>
    <lineage>
        <taxon>Eukaryota</taxon>
        <taxon>Fungi</taxon>
        <taxon>Dikarya</taxon>
        <taxon>Ascomycota</taxon>
        <taxon>Pezizomycotina</taxon>
        <taxon>Dothideomycetes</taxon>
        <taxon>Dothideomycetidae</taxon>
        <taxon>Cladosporiales</taxon>
        <taxon>Cladosporiaceae</taxon>
        <taxon>Cladosporium</taxon>
    </lineage>
</organism>
<dbReference type="SUPFAM" id="SSF50475">
    <property type="entry name" value="FMN-binding split barrel"/>
    <property type="match status" value="1"/>
</dbReference>
<dbReference type="EMBL" id="JAAQHG020000007">
    <property type="protein sequence ID" value="KAL1588550.1"/>
    <property type="molecule type" value="Genomic_DNA"/>
</dbReference>
<reference evidence="1 2" key="1">
    <citation type="journal article" date="2020" name="Microbiol. Resour. Announc.">
        <title>Draft Genome Sequence of a Cladosporium Species Isolated from the Mesophotic Ascidian Didemnum maculosum.</title>
        <authorList>
            <person name="Gioti A."/>
            <person name="Siaperas R."/>
            <person name="Nikolaivits E."/>
            <person name="Le Goff G."/>
            <person name="Ouazzani J."/>
            <person name="Kotoulas G."/>
            <person name="Topakas E."/>
        </authorList>
    </citation>
    <scope>NUCLEOTIDE SEQUENCE [LARGE SCALE GENOMIC DNA]</scope>
    <source>
        <strain evidence="1 2">TM138-S3</strain>
    </source>
</reference>
<dbReference type="InterPro" id="IPR012349">
    <property type="entry name" value="Split_barrel_FMN-bd"/>
</dbReference>
<protein>
    <recommendedName>
        <fullName evidence="3">Transcriptional regulator</fullName>
    </recommendedName>
</protein>
<comment type="caution">
    <text evidence="1">The sequence shown here is derived from an EMBL/GenBank/DDBJ whole genome shotgun (WGS) entry which is preliminary data.</text>
</comment>
<keyword evidence="2" id="KW-1185">Reference proteome</keyword>
<evidence type="ECO:0000313" key="2">
    <source>
        <dbReference type="Proteomes" id="UP000803884"/>
    </source>
</evidence>
<name>A0AB34KZ26_9PEZI</name>
<dbReference type="InterPro" id="IPR007396">
    <property type="entry name" value="TR_PAI2-type"/>
</dbReference>